<protein>
    <submittedName>
        <fullName evidence="4">Jg23837 protein</fullName>
    </submittedName>
</protein>
<evidence type="ECO:0000259" key="3">
    <source>
        <dbReference type="PROSITE" id="PS50157"/>
    </source>
</evidence>
<evidence type="ECO:0000313" key="5">
    <source>
        <dbReference type="Proteomes" id="UP000838756"/>
    </source>
</evidence>
<dbReference type="OrthoDB" id="8117402at2759"/>
<dbReference type="InterPro" id="IPR013087">
    <property type="entry name" value="Znf_C2H2_type"/>
</dbReference>
<dbReference type="PROSITE" id="PS00028">
    <property type="entry name" value="ZINC_FINGER_C2H2_1"/>
    <property type="match status" value="1"/>
</dbReference>
<evidence type="ECO:0000256" key="2">
    <source>
        <dbReference type="SAM" id="MobiDB-lite"/>
    </source>
</evidence>
<accession>A0A8S4QR80</accession>
<evidence type="ECO:0000256" key="1">
    <source>
        <dbReference type="PROSITE-ProRule" id="PRU00042"/>
    </source>
</evidence>
<keyword evidence="1" id="KW-0863">Zinc-finger</keyword>
<feature type="region of interest" description="Disordered" evidence="2">
    <location>
        <begin position="34"/>
        <end position="93"/>
    </location>
</feature>
<dbReference type="EMBL" id="CAKXAJ010012314">
    <property type="protein sequence ID" value="CAH2215640.1"/>
    <property type="molecule type" value="Genomic_DNA"/>
</dbReference>
<comment type="caution">
    <text evidence="4">The sequence shown here is derived from an EMBL/GenBank/DDBJ whole genome shotgun (WGS) entry which is preliminary data.</text>
</comment>
<feature type="domain" description="C2H2-type" evidence="3">
    <location>
        <begin position="4"/>
        <end position="31"/>
    </location>
</feature>
<proteinExistence type="predicted"/>
<reference evidence="4" key="1">
    <citation type="submission" date="2022-03" db="EMBL/GenBank/DDBJ databases">
        <authorList>
            <person name="Lindestad O."/>
        </authorList>
    </citation>
    <scope>NUCLEOTIDE SEQUENCE</scope>
</reference>
<organism evidence="4 5">
    <name type="scientific">Pararge aegeria aegeria</name>
    <dbReference type="NCBI Taxonomy" id="348720"/>
    <lineage>
        <taxon>Eukaryota</taxon>
        <taxon>Metazoa</taxon>
        <taxon>Ecdysozoa</taxon>
        <taxon>Arthropoda</taxon>
        <taxon>Hexapoda</taxon>
        <taxon>Insecta</taxon>
        <taxon>Pterygota</taxon>
        <taxon>Neoptera</taxon>
        <taxon>Endopterygota</taxon>
        <taxon>Lepidoptera</taxon>
        <taxon>Glossata</taxon>
        <taxon>Ditrysia</taxon>
        <taxon>Papilionoidea</taxon>
        <taxon>Nymphalidae</taxon>
        <taxon>Satyrinae</taxon>
        <taxon>Satyrini</taxon>
        <taxon>Parargina</taxon>
        <taxon>Pararge</taxon>
    </lineage>
</organism>
<dbReference type="Proteomes" id="UP000838756">
    <property type="component" value="Unassembled WGS sequence"/>
</dbReference>
<dbReference type="GO" id="GO:0008270">
    <property type="term" value="F:zinc ion binding"/>
    <property type="evidence" value="ECO:0007669"/>
    <property type="project" value="UniProtKB-KW"/>
</dbReference>
<feature type="compositionally biased region" description="Basic residues" evidence="2">
    <location>
        <begin position="42"/>
        <end position="51"/>
    </location>
</feature>
<keyword evidence="5" id="KW-1185">Reference proteome</keyword>
<evidence type="ECO:0000313" key="4">
    <source>
        <dbReference type="EMBL" id="CAH2215640.1"/>
    </source>
</evidence>
<dbReference type="PROSITE" id="PS50157">
    <property type="entry name" value="ZINC_FINGER_C2H2_2"/>
    <property type="match status" value="1"/>
</dbReference>
<feature type="compositionally biased region" description="Low complexity" evidence="2">
    <location>
        <begin position="62"/>
        <end position="93"/>
    </location>
</feature>
<feature type="non-terminal residue" evidence="4">
    <location>
        <position position="93"/>
    </location>
</feature>
<name>A0A8S4QR80_9NEOP</name>
<sequence>GYQYCCVVCGRPLHSSAELVQHLIQHCDENTALKRQPQNGPRKYKRRRKIKIERPPSPMDWALPSPSPVASAAASRSPSPAPSDAPSHSPSRT</sequence>
<feature type="non-terminal residue" evidence="4">
    <location>
        <position position="1"/>
    </location>
</feature>
<keyword evidence="1" id="KW-0479">Metal-binding</keyword>
<gene>
    <name evidence="4" type="primary">jg23837</name>
    <name evidence="4" type="ORF">PAEG_LOCUS3762</name>
</gene>
<dbReference type="AlphaFoldDB" id="A0A8S4QR80"/>
<keyword evidence="1" id="KW-0862">Zinc</keyword>